<organism evidence="6 7">
    <name type="scientific">Mycolicibacillus parakoreensis</name>
    <dbReference type="NCBI Taxonomy" id="1069221"/>
    <lineage>
        <taxon>Bacteria</taxon>
        <taxon>Bacillati</taxon>
        <taxon>Actinomycetota</taxon>
        <taxon>Actinomycetes</taxon>
        <taxon>Mycobacteriales</taxon>
        <taxon>Mycobacteriaceae</taxon>
        <taxon>Mycolicibacillus</taxon>
    </lineage>
</organism>
<keyword evidence="3" id="KW-0804">Transcription</keyword>
<keyword evidence="7" id="KW-1185">Reference proteome</keyword>
<dbReference type="SUPFAM" id="SSF48498">
    <property type="entry name" value="Tetracyclin repressor-like, C-terminal domain"/>
    <property type="match status" value="1"/>
</dbReference>
<reference evidence="6" key="1">
    <citation type="submission" date="2022-08" db="EMBL/GenBank/DDBJ databases">
        <title>Complete genome sequence of 14 non-tuberculosis mycobacteria type-strains.</title>
        <authorList>
            <person name="Igarashi Y."/>
            <person name="Osugi A."/>
            <person name="Mitarai S."/>
        </authorList>
    </citation>
    <scope>NUCLEOTIDE SEQUENCE</scope>
    <source>
        <strain evidence="6">DSM 45575</strain>
    </source>
</reference>
<dbReference type="PANTHER" id="PTHR47506">
    <property type="entry name" value="TRANSCRIPTIONAL REGULATORY PROTEIN"/>
    <property type="match status" value="1"/>
</dbReference>
<dbReference type="InterPro" id="IPR054156">
    <property type="entry name" value="YxaF_TetR_C"/>
</dbReference>
<accession>A0ABY3U5N6</accession>
<protein>
    <submittedName>
        <fullName evidence="6">TetR/AcrR family transcriptional regulator</fullName>
    </submittedName>
</protein>
<dbReference type="InterPro" id="IPR001647">
    <property type="entry name" value="HTH_TetR"/>
</dbReference>
<evidence type="ECO:0000313" key="7">
    <source>
        <dbReference type="Proteomes" id="UP001055200"/>
    </source>
</evidence>
<gene>
    <name evidence="6" type="ORF">MIU77_03430</name>
</gene>
<feature type="DNA-binding region" description="H-T-H motif" evidence="4">
    <location>
        <begin position="24"/>
        <end position="43"/>
    </location>
</feature>
<dbReference type="PANTHER" id="PTHR47506:SF3">
    <property type="entry name" value="HTH-TYPE TRANSCRIPTIONAL REGULATOR LMRA"/>
    <property type="match status" value="1"/>
</dbReference>
<dbReference type="InterPro" id="IPR036271">
    <property type="entry name" value="Tet_transcr_reg_TetR-rel_C_sf"/>
</dbReference>
<dbReference type="Gene3D" id="1.10.357.10">
    <property type="entry name" value="Tetracycline Repressor, domain 2"/>
    <property type="match status" value="1"/>
</dbReference>
<evidence type="ECO:0000256" key="3">
    <source>
        <dbReference type="ARBA" id="ARBA00023163"/>
    </source>
</evidence>
<dbReference type="Pfam" id="PF21993">
    <property type="entry name" value="TetR_C_13_2"/>
    <property type="match status" value="1"/>
</dbReference>
<evidence type="ECO:0000259" key="5">
    <source>
        <dbReference type="PROSITE" id="PS50977"/>
    </source>
</evidence>
<evidence type="ECO:0000256" key="1">
    <source>
        <dbReference type="ARBA" id="ARBA00023015"/>
    </source>
</evidence>
<evidence type="ECO:0000256" key="2">
    <source>
        <dbReference type="ARBA" id="ARBA00023125"/>
    </source>
</evidence>
<dbReference type="RefSeq" id="WP_240171662.1">
    <property type="nucleotide sequence ID" value="NZ_CP092365.1"/>
</dbReference>
<dbReference type="PROSITE" id="PS50977">
    <property type="entry name" value="HTH_TETR_2"/>
    <property type="match status" value="1"/>
</dbReference>
<dbReference type="EMBL" id="CP092365">
    <property type="protein sequence ID" value="ULN53411.1"/>
    <property type="molecule type" value="Genomic_DNA"/>
</dbReference>
<feature type="domain" description="HTH tetR-type" evidence="5">
    <location>
        <begin position="1"/>
        <end position="61"/>
    </location>
</feature>
<dbReference type="Proteomes" id="UP001055200">
    <property type="component" value="Chromosome"/>
</dbReference>
<name>A0ABY3U5N6_9MYCO</name>
<sequence>MAARDRLTASAIALLQRNGVAGTGIAELLEHSGIARRTVYLNFPGGKAELIATAATSAGHAISETIRRFAAEADPVDAVEAFIGVWQDTLVGSDFHAGCPIVAAALGRSEAPDAADIAGQMFTDWEALLAAKLEAAEVAPDVAGQLATTTIAAIEGAVIMSLATRSSSPLQRTGRQVVDLVARHTRPAEAE</sequence>
<evidence type="ECO:0000313" key="6">
    <source>
        <dbReference type="EMBL" id="ULN53411.1"/>
    </source>
</evidence>
<evidence type="ECO:0000256" key="4">
    <source>
        <dbReference type="PROSITE-ProRule" id="PRU00335"/>
    </source>
</evidence>
<dbReference type="InterPro" id="IPR009057">
    <property type="entry name" value="Homeodomain-like_sf"/>
</dbReference>
<proteinExistence type="predicted"/>
<dbReference type="Pfam" id="PF00440">
    <property type="entry name" value="TetR_N"/>
    <property type="match status" value="1"/>
</dbReference>
<keyword evidence="2 4" id="KW-0238">DNA-binding</keyword>
<keyword evidence="1" id="KW-0805">Transcription regulation</keyword>
<dbReference type="SUPFAM" id="SSF46689">
    <property type="entry name" value="Homeodomain-like"/>
    <property type="match status" value="1"/>
</dbReference>